<evidence type="ECO:0000313" key="9">
    <source>
        <dbReference type="EMBL" id="KAL3318838.1"/>
    </source>
</evidence>
<dbReference type="EMBL" id="JBJKFK010000197">
    <property type="protein sequence ID" value="KAL3318838.1"/>
    <property type="molecule type" value="Genomic_DNA"/>
</dbReference>
<evidence type="ECO:0000256" key="3">
    <source>
        <dbReference type="ARBA" id="ARBA00022989"/>
    </source>
</evidence>
<dbReference type="InterPro" id="IPR036869">
    <property type="entry name" value="J_dom_sf"/>
</dbReference>
<evidence type="ECO:0000256" key="5">
    <source>
        <dbReference type="ARBA" id="ARBA00023186"/>
    </source>
</evidence>
<evidence type="ECO:0000256" key="2">
    <source>
        <dbReference type="ARBA" id="ARBA00022692"/>
    </source>
</evidence>
<comment type="subcellular location">
    <subcellularLocation>
        <location evidence="1">Membrane</location>
        <topology evidence="1">Multi-pass membrane protein</topology>
    </subcellularLocation>
</comment>
<protein>
    <submittedName>
        <fullName evidence="9">DnaJ subfamily C member 25</fullName>
    </submittedName>
</protein>
<dbReference type="PANTHER" id="PTHR44176:SF1">
    <property type="entry name" value="DNAJ HOMOLOG SUBFAMILY C MEMBER 25"/>
    <property type="match status" value="1"/>
</dbReference>
<evidence type="ECO:0000256" key="1">
    <source>
        <dbReference type="ARBA" id="ARBA00004141"/>
    </source>
</evidence>
<dbReference type="AlphaFoldDB" id="A0ABD2QHG3"/>
<dbReference type="PROSITE" id="PS00636">
    <property type="entry name" value="DNAJ_1"/>
    <property type="match status" value="1"/>
</dbReference>
<sequence length="257" mass="30237">MPKMSPKKVSADQKEEAEKNFKRISQAYEVLRDAEQRKEYDYMLDNPSEMYFNYYQYYKRRLTPKVDVRIVIVSIILVLSILHYVGQVTNYNLGLNYLVRDPKHRKKAEEIATNEGKMSFKRHQNGVRLSKDKIKAIEDQIIRNVLTEHFTLRGSCEKPSVFRTPIFLIVLLPYYFLCFIYSCARWIVKFYILKQPYDDDAQVYITRKKLGLSAVRWEGLGEEQHTQLLALKFWEPGNFEVSLGGHSVISFPSIEVS</sequence>
<evidence type="ECO:0000313" key="10">
    <source>
        <dbReference type="Proteomes" id="UP001626550"/>
    </source>
</evidence>
<dbReference type="InterPro" id="IPR018253">
    <property type="entry name" value="DnaJ_domain_CS"/>
</dbReference>
<dbReference type="InterPro" id="IPR044632">
    <property type="entry name" value="DNAJC25-like"/>
</dbReference>
<proteinExistence type="inferred from homology"/>
<keyword evidence="10" id="KW-1185">Reference proteome</keyword>
<dbReference type="PROSITE" id="PS50076">
    <property type="entry name" value="DNAJ_2"/>
    <property type="match status" value="1"/>
</dbReference>
<evidence type="ECO:0000256" key="7">
    <source>
        <dbReference type="SAM" id="Phobius"/>
    </source>
</evidence>
<dbReference type="Pfam" id="PF00226">
    <property type="entry name" value="DnaJ"/>
    <property type="match status" value="1"/>
</dbReference>
<keyword evidence="4 7" id="KW-0472">Membrane</keyword>
<evidence type="ECO:0000256" key="4">
    <source>
        <dbReference type="ARBA" id="ARBA00023136"/>
    </source>
</evidence>
<feature type="transmembrane region" description="Helical" evidence="7">
    <location>
        <begin position="66"/>
        <end position="85"/>
    </location>
</feature>
<dbReference type="Proteomes" id="UP001626550">
    <property type="component" value="Unassembled WGS sequence"/>
</dbReference>
<feature type="domain" description="J" evidence="8">
    <location>
        <begin position="1"/>
        <end position="44"/>
    </location>
</feature>
<evidence type="ECO:0000256" key="6">
    <source>
        <dbReference type="ARBA" id="ARBA00024193"/>
    </source>
</evidence>
<dbReference type="PANTHER" id="PTHR44176">
    <property type="entry name" value="DNAJ HOMOLOG SUBFAMILY C MEMBER 25"/>
    <property type="match status" value="1"/>
</dbReference>
<keyword evidence="3 7" id="KW-1133">Transmembrane helix</keyword>
<gene>
    <name evidence="9" type="primary">DNAJC25</name>
    <name evidence="9" type="ORF">Ciccas_002489</name>
</gene>
<feature type="transmembrane region" description="Helical" evidence="7">
    <location>
        <begin position="166"/>
        <end position="188"/>
    </location>
</feature>
<accession>A0ABD2QHG3</accession>
<dbReference type="InterPro" id="IPR001623">
    <property type="entry name" value="DnaJ_domain"/>
</dbReference>
<dbReference type="Gene3D" id="1.10.287.110">
    <property type="entry name" value="DnaJ domain"/>
    <property type="match status" value="1"/>
</dbReference>
<keyword evidence="5" id="KW-0143">Chaperone</keyword>
<keyword evidence="2 7" id="KW-0812">Transmembrane</keyword>
<evidence type="ECO:0000259" key="8">
    <source>
        <dbReference type="PROSITE" id="PS50076"/>
    </source>
</evidence>
<comment type="caution">
    <text evidence="9">The sequence shown here is derived from an EMBL/GenBank/DDBJ whole genome shotgun (WGS) entry which is preliminary data.</text>
</comment>
<organism evidence="9 10">
    <name type="scientific">Cichlidogyrus casuarinus</name>
    <dbReference type="NCBI Taxonomy" id="1844966"/>
    <lineage>
        <taxon>Eukaryota</taxon>
        <taxon>Metazoa</taxon>
        <taxon>Spiralia</taxon>
        <taxon>Lophotrochozoa</taxon>
        <taxon>Platyhelminthes</taxon>
        <taxon>Monogenea</taxon>
        <taxon>Monopisthocotylea</taxon>
        <taxon>Dactylogyridea</taxon>
        <taxon>Ancyrocephalidae</taxon>
        <taxon>Cichlidogyrus</taxon>
    </lineage>
</organism>
<dbReference type="GO" id="GO:0016020">
    <property type="term" value="C:membrane"/>
    <property type="evidence" value="ECO:0007669"/>
    <property type="project" value="UniProtKB-SubCell"/>
</dbReference>
<reference evidence="9 10" key="1">
    <citation type="submission" date="2024-11" db="EMBL/GenBank/DDBJ databases">
        <title>Adaptive evolution of stress response genes in parasites aligns with host niche diversity.</title>
        <authorList>
            <person name="Hahn C."/>
            <person name="Resl P."/>
        </authorList>
    </citation>
    <scope>NUCLEOTIDE SEQUENCE [LARGE SCALE GENOMIC DNA]</scope>
    <source>
        <strain evidence="9">EGGRZ-B1_66</strain>
        <tissue evidence="9">Body</tissue>
    </source>
</reference>
<comment type="similarity">
    <text evidence="6">Belongs to the DNAJC25 family.</text>
</comment>
<name>A0ABD2QHG3_9PLAT</name>
<dbReference type="SUPFAM" id="SSF46565">
    <property type="entry name" value="Chaperone J-domain"/>
    <property type="match status" value="1"/>
</dbReference>